<dbReference type="Pfam" id="PF04535">
    <property type="entry name" value="CASP_dom"/>
    <property type="match status" value="1"/>
</dbReference>
<evidence type="ECO:0000256" key="3">
    <source>
        <dbReference type="ARBA" id="ARBA00011489"/>
    </source>
</evidence>
<evidence type="ECO:0000313" key="10">
    <source>
        <dbReference type="EMBL" id="WOL15408.1"/>
    </source>
</evidence>
<accession>A0AAQ3KUU5</accession>
<feature type="transmembrane region" description="Helical" evidence="8">
    <location>
        <begin position="130"/>
        <end position="150"/>
    </location>
</feature>
<comment type="subunit">
    <text evidence="3 8">Homodimer and heterodimers.</text>
</comment>
<dbReference type="PANTHER" id="PTHR32021:SF30">
    <property type="entry name" value="CASP-LIKE PROTEIN 5C1"/>
    <property type="match status" value="1"/>
</dbReference>
<evidence type="ECO:0000256" key="1">
    <source>
        <dbReference type="ARBA" id="ARBA00004651"/>
    </source>
</evidence>
<proteinExistence type="inferred from homology"/>
<reference evidence="10 11" key="1">
    <citation type="submission" date="2023-10" db="EMBL/GenBank/DDBJ databases">
        <title>Chromosome-scale genome assembly provides insights into flower coloration mechanisms of Canna indica.</title>
        <authorList>
            <person name="Li C."/>
        </authorList>
    </citation>
    <scope>NUCLEOTIDE SEQUENCE [LARGE SCALE GENOMIC DNA]</scope>
    <source>
        <tissue evidence="10">Flower</tissue>
    </source>
</reference>
<name>A0AAQ3KUU5_9LILI</name>
<comment type="similarity">
    <text evidence="2 8">Belongs to the Casparian strip membrane proteins (CASP) family.</text>
</comment>
<evidence type="ECO:0000313" key="11">
    <source>
        <dbReference type="Proteomes" id="UP001327560"/>
    </source>
</evidence>
<dbReference type="PANTHER" id="PTHR32021">
    <property type="entry name" value="CASP-LIKE PROTEIN 5B3"/>
    <property type="match status" value="1"/>
</dbReference>
<comment type="subcellular location">
    <subcellularLocation>
        <location evidence="1 8">Cell membrane</location>
        <topology evidence="1 8">Multi-pass membrane protein</topology>
    </subcellularLocation>
</comment>
<evidence type="ECO:0000259" key="9">
    <source>
        <dbReference type="Pfam" id="PF04535"/>
    </source>
</evidence>
<feature type="transmembrane region" description="Helical" evidence="8">
    <location>
        <begin position="45"/>
        <end position="69"/>
    </location>
</feature>
<dbReference type="Proteomes" id="UP001327560">
    <property type="component" value="Chromosome 7"/>
</dbReference>
<evidence type="ECO:0000256" key="7">
    <source>
        <dbReference type="ARBA" id="ARBA00023136"/>
    </source>
</evidence>
<protein>
    <recommendedName>
        <fullName evidence="8">CASP-like protein</fullName>
    </recommendedName>
</protein>
<keyword evidence="7 8" id="KW-0472">Membrane</keyword>
<feature type="transmembrane region" description="Helical" evidence="8">
    <location>
        <begin position="20"/>
        <end position="38"/>
    </location>
</feature>
<keyword evidence="5 8" id="KW-0812">Transmembrane</keyword>
<evidence type="ECO:0000256" key="2">
    <source>
        <dbReference type="ARBA" id="ARBA00007651"/>
    </source>
</evidence>
<evidence type="ECO:0000256" key="6">
    <source>
        <dbReference type="ARBA" id="ARBA00022989"/>
    </source>
</evidence>
<gene>
    <name evidence="10" type="ORF">Cni_G24189</name>
</gene>
<dbReference type="InterPro" id="IPR006702">
    <property type="entry name" value="CASP_dom"/>
</dbReference>
<keyword evidence="11" id="KW-1185">Reference proteome</keyword>
<dbReference type="AlphaFoldDB" id="A0AAQ3KUU5"/>
<evidence type="ECO:0000256" key="8">
    <source>
        <dbReference type="RuleBase" id="RU361233"/>
    </source>
</evidence>
<dbReference type="InterPro" id="IPR045009">
    <property type="entry name" value="CASPL-5"/>
</dbReference>
<organism evidence="10 11">
    <name type="scientific">Canna indica</name>
    <name type="common">Indian-shot</name>
    <dbReference type="NCBI Taxonomy" id="4628"/>
    <lineage>
        <taxon>Eukaryota</taxon>
        <taxon>Viridiplantae</taxon>
        <taxon>Streptophyta</taxon>
        <taxon>Embryophyta</taxon>
        <taxon>Tracheophyta</taxon>
        <taxon>Spermatophyta</taxon>
        <taxon>Magnoliopsida</taxon>
        <taxon>Liliopsida</taxon>
        <taxon>Zingiberales</taxon>
        <taxon>Cannaceae</taxon>
        <taxon>Canna</taxon>
    </lineage>
</organism>
<evidence type="ECO:0000256" key="4">
    <source>
        <dbReference type="ARBA" id="ARBA00022475"/>
    </source>
</evidence>
<dbReference type="EMBL" id="CP136896">
    <property type="protein sequence ID" value="WOL15408.1"/>
    <property type="molecule type" value="Genomic_DNA"/>
</dbReference>
<dbReference type="GO" id="GO:0005886">
    <property type="term" value="C:plasma membrane"/>
    <property type="evidence" value="ECO:0007669"/>
    <property type="project" value="UniProtKB-SubCell"/>
</dbReference>
<keyword evidence="6 8" id="KW-1133">Transmembrane helix</keyword>
<keyword evidence="4 8" id="KW-1003">Cell membrane</keyword>
<feature type="transmembrane region" description="Helical" evidence="8">
    <location>
        <begin position="89"/>
        <end position="109"/>
    </location>
</feature>
<evidence type="ECO:0000256" key="5">
    <source>
        <dbReference type="ARBA" id="ARBA00022692"/>
    </source>
</evidence>
<sequence>MDATPGSVGTSASLTLRLGQALFSFASLLLMSVGVEFYSYTAFCFLVTIMGLLIPWSCTLAMVDMYSIFVGSSLRLPGLMGIVVVGDMVLSILSLAASCASAGVIDLLLRIDRTYCPPKFCGRYQLSTGMAFLSWFLTAVSALLNLWLVASW</sequence>
<feature type="domain" description="Casparian strip membrane protein" evidence="9">
    <location>
        <begin position="8"/>
        <end position="137"/>
    </location>
</feature>